<feature type="region of interest" description="Disordered" evidence="4">
    <location>
        <begin position="136"/>
        <end position="547"/>
    </location>
</feature>
<name>A0A9W7W9S0_TRIRA</name>
<evidence type="ECO:0000313" key="6">
    <source>
        <dbReference type="Proteomes" id="UP001059041"/>
    </source>
</evidence>
<feature type="compositionally biased region" description="Basic and acidic residues" evidence="4">
    <location>
        <begin position="508"/>
        <end position="545"/>
    </location>
</feature>
<dbReference type="InterPro" id="IPR023236">
    <property type="entry name" value="OTULINL"/>
</dbReference>
<evidence type="ECO:0000256" key="3">
    <source>
        <dbReference type="ARBA" id="ARBA00022490"/>
    </source>
</evidence>
<feature type="compositionally biased region" description="Low complexity" evidence="4">
    <location>
        <begin position="136"/>
        <end position="148"/>
    </location>
</feature>
<protein>
    <submittedName>
        <fullName evidence="5">Fibrous sheath CABYR-binding protein-like</fullName>
    </submittedName>
</protein>
<feature type="compositionally biased region" description="Basic and acidic residues" evidence="4">
    <location>
        <begin position="208"/>
        <end position="228"/>
    </location>
</feature>
<gene>
    <name evidence="5" type="ORF">IRJ41_007967</name>
</gene>
<evidence type="ECO:0000256" key="1">
    <source>
        <dbReference type="ARBA" id="ARBA00004496"/>
    </source>
</evidence>
<comment type="caution">
    <text evidence="5">The sequence shown here is derived from an EMBL/GenBank/DDBJ whole genome shotgun (WGS) entry which is preliminary data.</text>
</comment>
<organism evidence="5 6">
    <name type="scientific">Triplophysa rosa</name>
    <name type="common">Cave loach</name>
    <dbReference type="NCBI Taxonomy" id="992332"/>
    <lineage>
        <taxon>Eukaryota</taxon>
        <taxon>Metazoa</taxon>
        <taxon>Chordata</taxon>
        <taxon>Craniata</taxon>
        <taxon>Vertebrata</taxon>
        <taxon>Euteleostomi</taxon>
        <taxon>Actinopterygii</taxon>
        <taxon>Neopterygii</taxon>
        <taxon>Teleostei</taxon>
        <taxon>Ostariophysi</taxon>
        <taxon>Cypriniformes</taxon>
        <taxon>Nemacheilidae</taxon>
        <taxon>Triplophysa</taxon>
    </lineage>
</organism>
<dbReference type="PANTHER" id="PTHR33662">
    <property type="entry name" value="OTU DEUBIQUITINASE WITH LINEAR LINKAGE-SPECIFICITY A-RELATED"/>
    <property type="match status" value="1"/>
</dbReference>
<sequence>MGNCCTKFCGQKSPCDHTEDETKGLLHSSESKTSTKAGTEPCTGPISDEEKGHEEETKPELDESVTITKQPVVAETLKAQSCYSSQIAVLQTEHSQSSEVNPNASVEPTEAPAEAECLAIETKTEAVQEIPNIAAEASVDAPAEAVVSQAKLETEGQHGSPESVDVAPAATDEAGVSATSQDSTLAPVKEPTAAETPVEEATLLAQTEAEKSPESKPEAHVTDEKETLQTEEQPLSDITDVKHEDARDAGDVSVTNSNTRPDSLTSGQSNDLDAIEKSITKVTSEDPTIESAAKVKKPSEDARSDMDKVQQQTSEVSETQEYIKQVSSPVVDVTNGLSPDAENGLVKESNQLSMENETHAAVTVVEEVPQKEDAVQKPSEEPGDIESEELFSKPSTYTDSTIEVDVPEVMNSVTNQEKNEEIVQQVQEAAEPTHNGLNSTGASEASSPVEKTISFEQNSESVAVEAPEVKGDVIALMEEKSPEPHDGAEPEPQQREEETEKQEEDIEKQENEKQEREEERQEDEKQKEQANVDEEKGAEKSETQKAEVLFSSEKVEVRLIPVTSEGSVGEVHKLDDADLYLGEEETELGASKDKPSKAVLELTIPGVESRSSLAPAVDILAYSEREWKGNTAKSALIRKGYTEMSRSFIALKQVRGDNYCALRATLYQVLATSTKMPTWLQDEGFLSLPDIIEARKHLIGGWVFPPVCAWGCEKNSVERLKHYLDLLKKKWEAAAACESPEERQSLCERVFQGGEEEYGLLEALKFLMLAKAIELHGNMTEDQEVPVFCWLLFARDTSENPQTLLANHLSQIGFSGGVEQVEMFLLGYALQHTIQAFRLYMTETVEFVTHYPDDHKQEWPCVCIVTEDDRHYNVPVRRTAQHQQ</sequence>
<keyword evidence="6" id="KW-1185">Reference proteome</keyword>
<proteinExistence type="inferred from homology"/>
<dbReference type="PRINTS" id="PR02055">
    <property type="entry name" value="PROTEINF105"/>
</dbReference>
<dbReference type="Proteomes" id="UP001059041">
    <property type="component" value="Linkage Group LG23"/>
</dbReference>
<dbReference type="PANTHER" id="PTHR33662:SF3">
    <property type="entry name" value="FIBROUS SHEATH CABYR-BINDING PROTEIN-LIKE-RELATED"/>
    <property type="match status" value="1"/>
</dbReference>
<accession>A0A9W7W9S0</accession>
<feature type="compositionally biased region" description="Basic and acidic residues" evidence="4">
    <location>
        <begin position="48"/>
        <end position="61"/>
    </location>
</feature>
<dbReference type="GO" id="GO:0004843">
    <property type="term" value="F:cysteine-type deubiquitinase activity"/>
    <property type="evidence" value="ECO:0007669"/>
    <property type="project" value="TreeGrafter"/>
</dbReference>
<dbReference type="CDD" id="cd22799">
    <property type="entry name" value="OTU_OTUL"/>
    <property type="match status" value="1"/>
</dbReference>
<dbReference type="Pfam" id="PF16218">
    <property type="entry name" value="Peptidase_C101"/>
    <property type="match status" value="1"/>
</dbReference>
<feature type="compositionally biased region" description="Basic and acidic residues" evidence="4">
    <location>
        <begin position="467"/>
        <end position="498"/>
    </location>
</feature>
<feature type="region of interest" description="Disordered" evidence="4">
    <location>
        <begin position="11"/>
        <end position="67"/>
    </location>
</feature>
<dbReference type="InterPro" id="IPR023235">
    <property type="entry name" value="FAM105"/>
</dbReference>
<comment type="subcellular location">
    <subcellularLocation>
        <location evidence="1">Cytoplasm</location>
    </subcellularLocation>
</comment>
<feature type="compositionally biased region" description="Low complexity" evidence="4">
    <location>
        <begin position="190"/>
        <end position="207"/>
    </location>
</feature>
<keyword evidence="3" id="KW-0963">Cytoplasm</keyword>
<evidence type="ECO:0000256" key="2">
    <source>
        <dbReference type="ARBA" id="ARBA00010267"/>
    </source>
</evidence>
<evidence type="ECO:0000313" key="5">
    <source>
        <dbReference type="EMBL" id="KAI7792376.1"/>
    </source>
</evidence>
<feature type="compositionally biased region" description="Polar residues" evidence="4">
    <location>
        <begin position="90"/>
        <end position="106"/>
    </location>
</feature>
<reference evidence="5" key="1">
    <citation type="submission" date="2021-02" db="EMBL/GenBank/DDBJ databases">
        <title>Comparative genomics reveals that relaxation of natural selection precedes convergent phenotypic evolution of cavefish.</title>
        <authorList>
            <person name="Peng Z."/>
        </authorList>
    </citation>
    <scope>NUCLEOTIDE SEQUENCE</scope>
    <source>
        <tissue evidence="5">Muscle</tissue>
    </source>
</reference>
<feature type="region of interest" description="Disordered" evidence="4">
    <location>
        <begin position="90"/>
        <end position="112"/>
    </location>
</feature>
<dbReference type="PRINTS" id="PR02056">
    <property type="entry name" value="PROTEINF105A"/>
</dbReference>
<comment type="similarity">
    <text evidence="2">Belongs to the peptidase C65 family. Otulin subfamily.</text>
</comment>
<feature type="compositionally biased region" description="Low complexity" evidence="4">
    <location>
        <begin position="309"/>
        <end position="320"/>
    </location>
</feature>
<evidence type="ECO:0000256" key="4">
    <source>
        <dbReference type="SAM" id="MobiDB-lite"/>
    </source>
</evidence>
<feature type="compositionally biased region" description="Basic and acidic residues" evidence="4">
    <location>
        <begin position="239"/>
        <end position="250"/>
    </location>
</feature>
<feature type="compositionally biased region" description="Polar residues" evidence="4">
    <location>
        <begin position="435"/>
        <end position="446"/>
    </location>
</feature>
<dbReference type="EMBL" id="JAFHDT010000023">
    <property type="protein sequence ID" value="KAI7792376.1"/>
    <property type="molecule type" value="Genomic_DNA"/>
</dbReference>
<feature type="compositionally biased region" description="Basic and acidic residues" evidence="4">
    <location>
        <begin position="368"/>
        <end position="380"/>
    </location>
</feature>
<feature type="compositionally biased region" description="Basic and acidic residues" evidence="4">
    <location>
        <begin position="14"/>
        <end position="24"/>
    </location>
</feature>
<dbReference type="GO" id="GO:0005737">
    <property type="term" value="C:cytoplasm"/>
    <property type="evidence" value="ECO:0007669"/>
    <property type="project" value="UniProtKB-SubCell"/>
</dbReference>
<feature type="compositionally biased region" description="Polar residues" evidence="4">
    <location>
        <begin position="253"/>
        <end position="271"/>
    </location>
</feature>
<dbReference type="GO" id="GO:1990108">
    <property type="term" value="P:protein linear deubiquitination"/>
    <property type="evidence" value="ECO:0007669"/>
    <property type="project" value="TreeGrafter"/>
</dbReference>
<feature type="compositionally biased region" description="Basic and acidic residues" evidence="4">
    <location>
        <begin position="297"/>
        <end position="308"/>
    </location>
</feature>
<dbReference type="AlphaFoldDB" id="A0A9W7W9S0"/>